<sequence length="429" mass="48166">MPHYTDTTKRFLLAAKYAEIAALEQLAANCRLVISMTSLIHQLQRERGASNVYLASQGQRFSNQLQAQHAQSIQAEDTLKSQLNAMYLNDAEQAGNMRLLGSIAVALQGMDNVSFLRDQIKATKISALASTQAYCRLINSLLAVIFEAADVAGDPVITRRLVALFNFIQGKEFAGQERAWGAIGFAETHFNTSLCERLEHLQQQQQHHVDIFLEFCDEHARSLWQATQQSDATQQQAKLRAMIKQLADGSPIDGQLSEIWYDVASSRIDGMQNVEEWLTNELITLTAERLQQAIKSLKNHKKLLQTLTEQASAADRPLTVLFDPTVPGLQGSEGHRETTSPNNGLSAHRSFYDLLCEQSEHIRQMSSELDAARQAINEQKTIDRAKLLLMQQWQLTESQAYRRLQKHAMEQNLRIADIAGRVVNSTPAR</sequence>
<evidence type="ECO:0000313" key="4">
    <source>
        <dbReference type="Proteomes" id="UP000262073"/>
    </source>
</evidence>
<dbReference type="InterPro" id="IPR036388">
    <property type="entry name" value="WH-like_DNA-bd_sf"/>
</dbReference>
<dbReference type="InterPro" id="IPR005561">
    <property type="entry name" value="ANTAR"/>
</dbReference>
<dbReference type="InterPro" id="IPR013587">
    <property type="entry name" value="Nitrate/nitrite_sensing"/>
</dbReference>
<dbReference type="PROSITE" id="PS50921">
    <property type="entry name" value="ANTAR"/>
    <property type="match status" value="1"/>
</dbReference>
<dbReference type="Gene3D" id="1.10.10.10">
    <property type="entry name" value="Winged helix-like DNA-binding domain superfamily/Winged helix DNA-binding domain"/>
    <property type="match status" value="1"/>
</dbReference>
<name>A0A346NSK8_9ALTE</name>
<dbReference type="Proteomes" id="UP000262073">
    <property type="component" value="Chromosome"/>
</dbReference>
<dbReference type="SMART" id="SM01012">
    <property type="entry name" value="ANTAR"/>
    <property type="match status" value="1"/>
</dbReference>
<dbReference type="KEGG" id="salm:D0Y50_12075"/>
<dbReference type="SUPFAM" id="SSF52172">
    <property type="entry name" value="CheY-like"/>
    <property type="match status" value="1"/>
</dbReference>
<accession>A0A346NSK8</accession>
<dbReference type="Pfam" id="PF03861">
    <property type="entry name" value="ANTAR"/>
    <property type="match status" value="1"/>
</dbReference>
<dbReference type="EMBL" id="CP031769">
    <property type="protein sequence ID" value="AXR08515.1"/>
    <property type="molecule type" value="Genomic_DNA"/>
</dbReference>
<protein>
    <submittedName>
        <fullName evidence="3">ANTAR domain-containing protein</fullName>
    </submittedName>
</protein>
<keyword evidence="1" id="KW-0175">Coiled coil</keyword>
<evidence type="ECO:0000313" key="3">
    <source>
        <dbReference type="EMBL" id="AXR08515.1"/>
    </source>
</evidence>
<evidence type="ECO:0000259" key="2">
    <source>
        <dbReference type="PROSITE" id="PS50921"/>
    </source>
</evidence>
<organism evidence="3 4">
    <name type="scientific">Salinimonas sediminis</name>
    <dbReference type="NCBI Taxonomy" id="2303538"/>
    <lineage>
        <taxon>Bacteria</taxon>
        <taxon>Pseudomonadati</taxon>
        <taxon>Pseudomonadota</taxon>
        <taxon>Gammaproteobacteria</taxon>
        <taxon>Alteromonadales</taxon>
        <taxon>Alteromonadaceae</taxon>
        <taxon>Alteromonas/Salinimonas group</taxon>
        <taxon>Salinimonas</taxon>
    </lineage>
</organism>
<dbReference type="Pfam" id="PF08376">
    <property type="entry name" value="NIT"/>
    <property type="match status" value="1"/>
</dbReference>
<reference evidence="3 4" key="1">
    <citation type="submission" date="2018-08" db="EMBL/GenBank/DDBJ databases">
        <title>Salinimonas sediminis sp. nov., a piezophilic bacterium isolated from a deep-sea sediment sample from the New Britain Trench.</title>
        <authorList>
            <person name="Cao J."/>
        </authorList>
    </citation>
    <scope>NUCLEOTIDE SEQUENCE [LARGE SCALE GENOMIC DNA]</scope>
    <source>
        <strain evidence="3 4">N102</strain>
    </source>
</reference>
<gene>
    <name evidence="3" type="ORF">D0Y50_12075</name>
</gene>
<feature type="coiled-coil region" evidence="1">
    <location>
        <begin position="280"/>
        <end position="310"/>
    </location>
</feature>
<keyword evidence="4" id="KW-1185">Reference proteome</keyword>
<proteinExistence type="predicted"/>
<dbReference type="InterPro" id="IPR011006">
    <property type="entry name" value="CheY-like_superfamily"/>
</dbReference>
<dbReference type="GO" id="GO:0003723">
    <property type="term" value="F:RNA binding"/>
    <property type="evidence" value="ECO:0007669"/>
    <property type="project" value="InterPro"/>
</dbReference>
<dbReference type="AlphaFoldDB" id="A0A346NSK8"/>
<dbReference type="OrthoDB" id="9782798at2"/>
<feature type="domain" description="ANTAR" evidence="2">
    <location>
        <begin position="362"/>
        <end position="423"/>
    </location>
</feature>
<evidence type="ECO:0000256" key="1">
    <source>
        <dbReference type="SAM" id="Coils"/>
    </source>
</evidence>